<evidence type="ECO:0000256" key="2">
    <source>
        <dbReference type="ARBA" id="ARBA00022692"/>
    </source>
</evidence>
<gene>
    <name evidence="5" type="ORF">IEQ34_003986</name>
</gene>
<accession>A0AAV7HGX1</accession>
<dbReference type="GO" id="GO:0015743">
    <property type="term" value="P:malate transport"/>
    <property type="evidence" value="ECO:0007669"/>
    <property type="project" value="InterPro"/>
</dbReference>
<dbReference type="EMBL" id="JAGFBR010000005">
    <property type="protein sequence ID" value="KAH0466748.1"/>
    <property type="molecule type" value="Genomic_DNA"/>
</dbReference>
<dbReference type="InterPro" id="IPR020966">
    <property type="entry name" value="ALMT"/>
</dbReference>
<dbReference type="Proteomes" id="UP000775213">
    <property type="component" value="Unassembled WGS sequence"/>
</dbReference>
<dbReference type="GO" id="GO:0016020">
    <property type="term" value="C:membrane"/>
    <property type="evidence" value="ECO:0007669"/>
    <property type="project" value="UniProtKB-SubCell"/>
</dbReference>
<dbReference type="Pfam" id="PF11744">
    <property type="entry name" value="ALMT"/>
    <property type="match status" value="1"/>
</dbReference>
<keyword evidence="6" id="KW-1185">Reference proteome</keyword>
<reference evidence="5 6" key="1">
    <citation type="journal article" date="2021" name="Hortic Res">
        <title>Chromosome-scale assembly of the Dendrobium chrysotoxum genome enhances the understanding of orchid evolution.</title>
        <authorList>
            <person name="Zhang Y."/>
            <person name="Zhang G.Q."/>
            <person name="Zhang D."/>
            <person name="Liu X.D."/>
            <person name="Xu X.Y."/>
            <person name="Sun W.H."/>
            <person name="Yu X."/>
            <person name="Zhu X."/>
            <person name="Wang Z.W."/>
            <person name="Zhao X."/>
            <person name="Zhong W.Y."/>
            <person name="Chen H."/>
            <person name="Yin W.L."/>
            <person name="Huang T."/>
            <person name="Niu S.C."/>
            <person name="Liu Z.J."/>
        </authorList>
    </citation>
    <scope>NUCLEOTIDE SEQUENCE [LARGE SCALE GENOMIC DNA]</scope>
    <source>
        <strain evidence="5">Lindl</strain>
    </source>
</reference>
<organism evidence="5 6">
    <name type="scientific">Dendrobium chrysotoxum</name>
    <name type="common">Orchid</name>
    <dbReference type="NCBI Taxonomy" id="161865"/>
    <lineage>
        <taxon>Eukaryota</taxon>
        <taxon>Viridiplantae</taxon>
        <taxon>Streptophyta</taxon>
        <taxon>Embryophyta</taxon>
        <taxon>Tracheophyta</taxon>
        <taxon>Spermatophyta</taxon>
        <taxon>Magnoliopsida</taxon>
        <taxon>Liliopsida</taxon>
        <taxon>Asparagales</taxon>
        <taxon>Orchidaceae</taxon>
        <taxon>Epidendroideae</taxon>
        <taxon>Malaxideae</taxon>
        <taxon>Dendrobiinae</taxon>
        <taxon>Dendrobium</taxon>
    </lineage>
</organism>
<keyword evidence="2" id="KW-0812">Transmembrane</keyword>
<evidence type="ECO:0000313" key="6">
    <source>
        <dbReference type="Proteomes" id="UP000775213"/>
    </source>
</evidence>
<evidence type="ECO:0000256" key="3">
    <source>
        <dbReference type="ARBA" id="ARBA00022989"/>
    </source>
</evidence>
<proteinExistence type="predicted"/>
<protein>
    <submittedName>
        <fullName evidence="5">Uncharacterized protein</fullName>
    </submittedName>
</protein>
<keyword evidence="3" id="KW-1133">Transmembrane helix</keyword>
<name>A0AAV7HGX1_DENCH</name>
<evidence type="ECO:0000313" key="5">
    <source>
        <dbReference type="EMBL" id="KAH0466748.1"/>
    </source>
</evidence>
<keyword evidence="4" id="KW-0472">Membrane</keyword>
<comment type="caution">
    <text evidence="5">The sequence shown here is derived from an EMBL/GenBank/DDBJ whole genome shotgun (WGS) entry which is preliminary data.</text>
</comment>
<sequence length="74" mass="8596">MSLLWFKKWSQGNRTKAREDFQLWPYLHLKLIHQPTLGKLAITTLELSEALPFAAFASLLLEMVARQDLVIEEV</sequence>
<dbReference type="AlphaFoldDB" id="A0AAV7HGX1"/>
<evidence type="ECO:0000256" key="1">
    <source>
        <dbReference type="ARBA" id="ARBA00004141"/>
    </source>
</evidence>
<comment type="subcellular location">
    <subcellularLocation>
        <location evidence="1">Membrane</location>
        <topology evidence="1">Multi-pass membrane protein</topology>
    </subcellularLocation>
</comment>
<evidence type="ECO:0000256" key="4">
    <source>
        <dbReference type="ARBA" id="ARBA00023136"/>
    </source>
</evidence>